<keyword evidence="4 6" id="KW-0472">Membrane</keyword>
<feature type="compositionally biased region" description="Low complexity" evidence="5">
    <location>
        <begin position="70"/>
        <end position="79"/>
    </location>
</feature>
<feature type="compositionally biased region" description="Low complexity" evidence="5">
    <location>
        <begin position="1142"/>
        <end position="1157"/>
    </location>
</feature>
<organism evidence="10 11">
    <name type="scientific">Curvularia kusanoi</name>
    <name type="common">Cochliobolus kusanoi</name>
    <dbReference type="NCBI Taxonomy" id="90978"/>
    <lineage>
        <taxon>Eukaryota</taxon>
        <taxon>Fungi</taxon>
        <taxon>Dikarya</taxon>
        <taxon>Ascomycota</taxon>
        <taxon>Pezizomycotina</taxon>
        <taxon>Dothideomycetes</taxon>
        <taxon>Pleosporomycetidae</taxon>
        <taxon>Pleosporales</taxon>
        <taxon>Pleosporineae</taxon>
        <taxon>Pleosporaceae</taxon>
        <taxon>Curvularia</taxon>
    </lineage>
</organism>
<feature type="domain" description="TM7S3/TM198-like" evidence="9">
    <location>
        <begin position="125"/>
        <end position="328"/>
    </location>
</feature>
<feature type="compositionally biased region" description="Low complexity" evidence="5">
    <location>
        <begin position="1287"/>
        <end position="1300"/>
    </location>
</feature>
<feature type="compositionally biased region" description="Polar residues" evidence="5">
    <location>
        <begin position="908"/>
        <end position="917"/>
    </location>
</feature>
<dbReference type="InterPro" id="IPR019383">
    <property type="entry name" value="Golgin_A_7/ERF4"/>
</dbReference>
<feature type="transmembrane region" description="Helical" evidence="6">
    <location>
        <begin position="230"/>
        <end position="248"/>
    </location>
</feature>
<evidence type="ECO:0000256" key="4">
    <source>
        <dbReference type="ARBA" id="ARBA00023136"/>
    </source>
</evidence>
<keyword evidence="3 6" id="KW-1133">Transmembrane helix</keyword>
<feature type="compositionally biased region" description="Basic and acidic residues" evidence="5">
    <location>
        <begin position="1261"/>
        <end position="1270"/>
    </location>
</feature>
<feature type="signal peptide" evidence="7">
    <location>
        <begin position="1"/>
        <end position="22"/>
    </location>
</feature>
<feature type="transmembrane region" description="Helical" evidence="6">
    <location>
        <begin position="204"/>
        <end position="224"/>
    </location>
</feature>
<feature type="region of interest" description="Disordered" evidence="5">
    <location>
        <begin position="1072"/>
        <end position="1103"/>
    </location>
</feature>
<evidence type="ECO:0000259" key="8">
    <source>
        <dbReference type="Pfam" id="PF10256"/>
    </source>
</evidence>
<feature type="region of interest" description="Disordered" evidence="5">
    <location>
        <begin position="1191"/>
        <end position="1323"/>
    </location>
</feature>
<feature type="region of interest" description="Disordered" evidence="5">
    <location>
        <begin position="622"/>
        <end position="732"/>
    </location>
</feature>
<evidence type="ECO:0000256" key="3">
    <source>
        <dbReference type="ARBA" id="ARBA00022989"/>
    </source>
</evidence>
<feature type="transmembrane region" description="Helical" evidence="6">
    <location>
        <begin position="117"/>
        <end position="138"/>
    </location>
</feature>
<keyword evidence="11" id="KW-1185">Reference proteome</keyword>
<evidence type="ECO:0000313" key="11">
    <source>
        <dbReference type="Proteomes" id="UP000801428"/>
    </source>
</evidence>
<feature type="region of interest" description="Disordered" evidence="5">
    <location>
        <begin position="1121"/>
        <end position="1179"/>
    </location>
</feature>
<evidence type="ECO:0000256" key="2">
    <source>
        <dbReference type="ARBA" id="ARBA00022692"/>
    </source>
</evidence>
<feature type="compositionally biased region" description="Polar residues" evidence="5">
    <location>
        <begin position="36"/>
        <end position="65"/>
    </location>
</feature>
<feature type="domain" description="Golgin subfamily A member 7/ERF4" evidence="8">
    <location>
        <begin position="1338"/>
        <end position="1454"/>
    </location>
</feature>
<dbReference type="GO" id="GO:0016020">
    <property type="term" value="C:membrane"/>
    <property type="evidence" value="ECO:0007669"/>
    <property type="project" value="UniProtKB-SubCell"/>
</dbReference>
<keyword evidence="7" id="KW-0732">Signal</keyword>
<feature type="transmembrane region" description="Helical" evidence="6">
    <location>
        <begin position="255"/>
        <end position="273"/>
    </location>
</feature>
<feature type="compositionally biased region" description="Basic and acidic residues" evidence="5">
    <location>
        <begin position="1227"/>
        <end position="1241"/>
    </location>
</feature>
<feature type="region of interest" description="Disordered" evidence="5">
    <location>
        <begin position="764"/>
        <end position="858"/>
    </location>
</feature>
<feature type="region of interest" description="Disordered" evidence="5">
    <location>
        <begin position="27"/>
        <end position="82"/>
    </location>
</feature>
<evidence type="ECO:0000256" key="1">
    <source>
        <dbReference type="ARBA" id="ARBA00004141"/>
    </source>
</evidence>
<comment type="caution">
    <text evidence="10">The sequence shown here is derived from an EMBL/GenBank/DDBJ whole genome shotgun (WGS) entry which is preliminary data.</text>
</comment>
<dbReference type="InterPro" id="IPR025256">
    <property type="entry name" value="TM7S3/TM198-like_dom"/>
</dbReference>
<evidence type="ECO:0000313" key="10">
    <source>
        <dbReference type="EMBL" id="KAF2999207.1"/>
    </source>
</evidence>
<dbReference type="PANTHER" id="PTHR39469:SF1">
    <property type="entry name" value="DUF4203 DOMAIN-CONTAINING PROTEIN"/>
    <property type="match status" value="1"/>
</dbReference>
<feature type="region of interest" description="Disordered" evidence="5">
    <location>
        <begin position="1487"/>
        <end position="1513"/>
    </location>
</feature>
<feature type="compositionally biased region" description="Low complexity" evidence="5">
    <location>
        <begin position="706"/>
        <end position="719"/>
    </location>
</feature>
<feature type="compositionally biased region" description="Pro residues" evidence="5">
    <location>
        <begin position="920"/>
        <end position="929"/>
    </location>
</feature>
<keyword evidence="2 6" id="KW-0812">Transmembrane</keyword>
<dbReference type="Pfam" id="PF10256">
    <property type="entry name" value="Erf4"/>
    <property type="match status" value="1"/>
</dbReference>
<reference evidence="10" key="1">
    <citation type="submission" date="2019-04" db="EMBL/GenBank/DDBJ databases">
        <title>Sequencing of skin fungus with MAO and IRED activity.</title>
        <authorList>
            <person name="Marsaioli A.J."/>
            <person name="Bonatto J.M.C."/>
            <person name="Reis Junior O."/>
        </authorList>
    </citation>
    <scope>NUCLEOTIDE SEQUENCE</scope>
    <source>
        <strain evidence="10">30M1</strain>
    </source>
</reference>
<proteinExistence type="predicted"/>
<feature type="transmembrane region" description="Helical" evidence="6">
    <location>
        <begin position="178"/>
        <end position="197"/>
    </location>
</feature>
<feature type="transmembrane region" description="Helical" evidence="6">
    <location>
        <begin position="145"/>
        <end position="166"/>
    </location>
</feature>
<evidence type="ECO:0000256" key="5">
    <source>
        <dbReference type="SAM" id="MobiDB-lite"/>
    </source>
</evidence>
<gene>
    <name evidence="10" type="ORF">E8E13_000353</name>
</gene>
<feature type="compositionally biased region" description="Low complexity" evidence="5">
    <location>
        <begin position="1082"/>
        <end position="1102"/>
    </location>
</feature>
<evidence type="ECO:0008006" key="12">
    <source>
        <dbReference type="Google" id="ProtNLM"/>
    </source>
</evidence>
<comment type="subcellular location">
    <subcellularLocation>
        <location evidence="1">Membrane</location>
        <topology evidence="1">Multi-pass membrane protein</topology>
    </subcellularLocation>
</comment>
<feature type="compositionally biased region" description="Polar residues" evidence="5">
    <location>
        <begin position="803"/>
        <end position="834"/>
    </location>
</feature>
<feature type="region of interest" description="Disordered" evidence="5">
    <location>
        <begin position="341"/>
        <end position="363"/>
    </location>
</feature>
<feature type="chain" id="PRO_5040247592" description="Ras modification protein ERF4" evidence="7">
    <location>
        <begin position="23"/>
        <end position="1513"/>
    </location>
</feature>
<feature type="compositionally biased region" description="Polar residues" evidence="5">
    <location>
        <begin position="1488"/>
        <end position="1513"/>
    </location>
</feature>
<dbReference type="Pfam" id="PF13886">
    <property type="entry name" value="TM7S3_TM198"/>
    <property type="match status" value="1"/>
</dbReference>
<evidence type="ECO:0000256" key="7">
    <source>
        <dbReference type="SAM" id="SignalP"/>
    </source>
</evidence>
<accession>A0A9P4W8Q2</accession>
<feature type="region of interest" description="Disordered" evidence="5">
    <location>
        <begin position="905"/>
        <end position="965"/>
    </location>
</feature>
<name>A0A9P4W8Q2_CURKU</name>
<dbReference type="Proteomes" id="UP000801428">
    <property type="component" value="Unassembled WGS sequence"/>
</dbReference>
<dbReference type="OrthoDB" id="102260at2759"/>
<sequence length="1513" mass="164537">MQSYRFLLVCIALIFCLHSVTAVPQSAVRRQDDGSSGRSQTPSVTASLRPSATASLDNDATTSAVDSRHVSPTPVVSTSASEAMTSMQVPVTASIAPQSTSAAEVDPGNLLPIQPTLTPAMAISGVLLLLSGIAFTVIGFKNKWVYVFGSAAYLSALAVTVLIVYLMNPPVSNGVQGAFFVAAFFTGVIFGAVSLVFSDITEGFGCLLGGFCLSMWFLCLKSGGLITSETGRAIFIGCMSAGGYCLSFSHHTRNYGLIASIAFSGATATILGIDCLSRAGLKEFWLYLWALNDNVFPLDTETYPLTKNIKAEIAGIVIIAVLGVVSQLRVWKLVKEHREKSDAQQLEQQQEHDREEEALGRQIEDSFQRERAQWEAAYGDKNAQDPSVASSILTPKHSTSIREKEITDSDSLELVDMQKSGIVKSAHPDTPAGTTVTVSVLKEDIQQIDAQGNPITVRGAEPVTADGGRKALPATPENVLADHVTKASSLHPSSVPPPPAIVPLPFKVPQESDTEIYDEDSASVSAVAETEDVSLGGKRPMSKRISDLSRLQRSFSGKRSLRKSGSEDDLIAVPHIEDDRASSIAATFDDEHDNVSLRELSPPHSPIGTEHAVTCDRMPVASEKEDENPTHDINASVDVGAKGSVRDVDETVTDVPARPAIRQSLTCSTDPKPSEAITKRSPRRDLRFRADTLISSAKGTSEDAQSKSSSEKALSQSSQTEQEISHPESLQESALPRFSKVALSYRTNEWAKHLEAADIPELEELPIPSSPGAALDHDSAETPAPVSDEIAAPLIESQRNSKRMSTLKPSLGRSASNSQQSLTEQQPMSRSPSVLSPRVLSRSNSGAKLDTLSPLPTNTLMNQRESLIRNRVSSHSFSPLPTPGQTLLEQGDQDEMTLAQRRQLLKQGPTSPVLQTQPPLVSPRRPPPSTAQKWQKKGWAAPNIAPGFDSHQPQRTASTQSNRRREDLYADWRENIRDVTPPQNAAFVAMQQRETLLNDRRQKELERQQRESVQQQRASMMDSMMRSGHMLDAHREAMLPVESSLPVSAHAGARCPISSLALAAIIPPVTITSSHAPPTAPPAATATATETTPAPAAESTPARWSLKNSLFGLTLRGLSPASAELPRRPPASRLWAPLNSSRPLPAQRQHLQQQQHRPPLHHDSPPQSAPQEANVPVERPCSERDEYPLLTLPQRHQSRQSPAPSSLLVERSTAGESGRTSIGLPRDQARGRSSLQHDHASRSPTPGPSMSVAPDAAPQHAETHDVEAGKRLPPPSSQGGRVSLPGSGRTSLSRTRSQRTNGDGDDASEFPWGPSHPCFPHPNPHVPLDSELYETTRIVRIKRDWMVKGDLAPTFANLYPEILDPLISEDDFRDLIKKINDSLIAAFDPFTLRACLDTVLGIATFWLWDDAGMTGVKKQLNELERWIDRWNKEIGQKEAVKIIPLRRTGYLTLDIQIPDPHLGPDNGTMSRPETREDEFGHEVRQKNNDFGNYTIPTPTLQVNSMPPAIESQS</sequence>
<dbReference type="EMBL" id="SWKU01000017">
    <property type="protein sequence ID" value="KAF2999207.1"/>
    <property type="molecule type" value="Genomic_DNA"/>
</dbReference>
<protein>
    <recommendedName>
        <fullName evidence="12">Ras modification protein ERF4</fullName>
    </recommendedName>
</protein>
<dbReference type="PANTHER" id="PTHR39469">
    <property type="entry name" value="CHROMOSOME 1, WHOLE GENOME SHOTGUN SEQUENCE"/>
    <property type="match status" value="1"/>
</dbReference>
<evidence type="ECO:0000256" key="6">
    <source>
        <dbReference type="SAM" id="Phobius"/>
    </source>
</evidence>
<feature type="compositionally biased region" description="Polar residues" evidence="5">
    <location>
        <begin position="951"/>
        <end position="961"/>
    </location>
</feature>
<evidence type="ECO:0000259" key="9">
    <source>
        <dbReference type="Pfam" id="PF13886"/>
    </source>
</evidence>
<feature type="compositionally biased region" description="Basic and acidic residues" evidence="5">
    <location>
        <begin position="349"/>
        <end position="363"/>
    </location>
</feature>